<dbReference type="Gene3D" id="1.10.260.40">
    <property type="entry name" value="lambda repressor-like DNA-binding domains"/>
    <property type="match status" value="1"/>
</dbReference>
<evidence type="ECO:0000313" key="2">
    <source>
        <dbReference type="EMBL" id="GAA4339746.1"/>
    </source>
</evidence>
<dbReference type="SUPFAM" id="SSF47413">
    <property type="entry name" value="lambda repressor-like DNA-binding domains"/>
    <property type="match status" value="1"/>
</dbReference>
<proteinExistence type="predicted"/>
<dbReference type="PROSITE" id="PS50943">
    <property type="entry name" value="HTH_CROC1"/>
    <property type="match status" value="1"/>
</dbReference>
<dbReference type="InterPro" id="IPR010982">
    <property type="entry name" value="Lambda_DNA-bd_dom_sf"/>
</dbReference>
<dbReference type="InterPro" id="IPR001387">
    <property type="entry name" value="Cro/C1-type_HTH"/>
</dbReference>
<gene>
    <name evidence="2" type="ORF">GCM10023184_37070</name>
</gene>
<comment type="caution">
    <text evidence="2">The sequence shown here is derived from an EMBL/GenBank/DDBJ whole genome shotgun (WGS) entry which is preliminary data.</text>
</comment>
<organism evidence="2 3">
    <name type="scientific">Flaviaesturariibacter amylovorans</name>
    <dbReference type="NCBI Taxonomy" id="1084520"/>
    <lineage>
        <taxon>Bacteria</taxon>
        <taxon>Pseudomonadati</taxon>
        <taxon>Bacteroidota</taxon>
        <taxon>Chitinophagia</taxon>
        <taxon>Chitinophagales</taxon>
        <taxon>Chitinophagaceae</taxon>
        <taxon>Flaviaestuariibacter</taxon>
    </lineage>
</organism>
<evidence type="ECO:0000259" key="1">
    <source>
        <dbReference type="PROSITE" id="PS50943"/>
    </source>
</evidence>
<reference evidence="3" key="1">
    <citation type="journal article" date="2019" name="Int. J. Syst. Evol. Microbiol.">
        <title>The Global Catalogue of Microorganisms (GCM) 10K type strain sequencing project: providing services to taxonomists for standard genome sequencing and annotation.</title>
        <authorList>
            <consortium name="The Broad Institute Genomics Platform"/>
            <consortium name="The Broad Institute Genome Sequencing Center for Infectious Disease"/>
            <person name="Wu L."/>
            <person name="Ma J."/>
        </authorList>
    </citation>
    <scope>NUCLEOTIDE SEQUENCE [LARGE SCALE GENOMIC DNA]</scope>
    <source>
        <strain evidence="3">JCM 17919</strain>
    </source>
</reference>
<feature type="domain" description="HTH cro/C1-type" evidence="1">
    <location>
        <begin position="24"/>
        <end position="64"/>
    </location>
</feature>
<dbReference type="RefSeq" id="WP_345257331.1">
    <property type="nucleotide sequence ID" value="NZ_BAABGY010000011.1"/>
</dbReference>
<sequence>MKERAIYNRIKAALAENGKTNLWLATALRKNKVTVSKWCTNESQPTLETLYQIASILNIDVRTLLVSNTSKTNG</sequence>
<accession>A0ABP8HIE1</accession>
<dbReference type="SMART" id="SM00530">
    <property type="entry name" value="HTH_XRE"/>
    <property type="match status" value="1"/>
</dbReference>
<evidence type="ECO:0000313" key="3">
    <source>
        <dbReference type="Proteomes" id="UP001501725"/>
    </source>
</evidence>
<name>A0ABP8HIE1_9BACT</name>
<protein>
    <submittedName>
        <fullName evidence="2">Helix-turn-helix transcriptional regulator</fullName>
    </submittedName>
</protein>
<dbReference type="Proteomes" id="UP001501725">
    <property type="component" value="Unassembled WGS sequence"/>
</dbReference>
<dbReference type="Pfam" id="PF01381">
    <property type="entry name" value="HTH_3"/>
    <property type="match status" value="1"/>
</dbReference>
<keyword evidence="3" id="KW-1185">Reference proteome</keyword>
<dbReference type="EMBL" id="BAABGY010000011">
    <property type="protein sequence ID" value="GAA4339746.1"/>
    <property type="molecule type" value="Genomic_DNA"/>
</dbReference>